<dbReference type="AlphaFoldDB" id="A0A921G236"/>
<organism evidence="2 3">
    <name type="scientific">Sporosarcina psychrophila</name>
    <name type="common">Bacillus psychrophilus</name>
    <dbReference type="NCBI Taxonomy" id="1476"/>
    <lineage>
        <taxon>Bacteria</taxon>
        <taxon>Bacillati</taxon>
        <taxon>Bacillota</taxon>
        <taxon>Bacilli</taxon>
        <taxon>Bacillales</taxon>
        <taxon>Caryophanaceae</taxon>
        <taxon>Sporosarcina</taxon>
    </lineage>
</organism>
<evidence type="ECO:0000313" key="2">
    <source>
        <dbReference type="EMBL" id="HJF33232.1"/>
    </source>
</evidence>
<accession>A0A921G236</accession>
<reference evidence="2" key="2">
    <citation type="submission" date="2021-09" db="EMBL/GenBank/DDBJ databases">
        <authorList>
            <person name="Gilroy R."/>
        </authorList>
    </citation>
    <scope>NUCLEOTIDE SEQUENCE</scope>
    <source>
        <strain evidence="2">CHK171-7178</strain>
    </source>
</reference>
<evidence type="ECO:0000256" key="1">
    <source>
        <dbReference type="SAM" id="Phobius"/>
    </source>
</evidence>
<dbReference type="Proteomes" id="UP000698173">
    <property type="component" value="Unassembled WGS sequence"/>
</dbReference>
<gene>
    <name evidence="2" type="ORF">K8V56_15835</name>
</gene>
<comment type="caution">
    <text evidence="2">The sequence shown here is derived from an EMBL/GenBank/DDBJ whole genome shotgun (WGS) entry which is preliminary data.</text>
</comment>
<evidence type="ECO:0000313" key="3">
    <source>
        <dbReference type="Proteomes" id="UP000698173"/>
    </source>
</evidence>
<sequence>MELFWIVLGALLGTSGYVCQLTYMKNLHEGKDIKNPRLLGILSVFFALVIFMMFIVFGLT</sequence>
<keyword evidence="1" id="KW-0812">Transmembrane</keyword>
<proteinExistence type="predicted"/>
<protein>
    <submittedName>
        <fullName evidence="2">Uncharacterized protein</fullName>
    </submittedName>
</protein>
<feature type="transmembrane region" description="Helical" evidence="1">
    <location>
        <begin position="40"/>
        <end position="59"/>
    </location>
</feature>
<keyword evidence="1" id="KW-0472">Membrane</keyword>
<name>A0A921G236_SPOPS</name>
<dbReference type="EMBL" id="DYWT01000248">
    <property type="protein sequence ID" value="HJF33232.1"/>
    <property type="molecule type" value="Genomic_DNA"/>
</dbReference>
<keyword evidence="1" id="KW-1133">Transmembrane helix</keyword>
<reference evidence="2" key="1">
    <citation type="journal article" date="2021" name="PeerJ">
        <title>Extensive microbial diversity within the chicken gut microbiome revealed by metagenomics and culture.</title>
        <authorList>
            <person name="Gilroy R."/>
            <person name="Ravi A."/>
            <person name="Getino M."/>
            <person name="Pursley I."/>
            <person name="Horton D.L."/>
            <person name="Alikhan N.F."/>
            <person name="Baker D."/>
            <person name="Gharbi K."/>
            <person name="Hall N."/>
            <person name="Watson M."/>
            <person name="Adriaenssens E.M."/>
            <person name="Foster-Nyarko E."/>
            <person name="Jarju S."/>
            <person name="Secka A."/>
            <person name="Antonio M."/>
            <person name="Oren A."/>
            <person name="Chaudhuri R.R."/>
            <person name="La Ragione R."/>
            <person name="Hildebrand F."/>
            <person name="Pallen M.J."/>
        </authorList>
    </citation>
    <scope>NUCLEOTIDE SEQUENCE</scope>
    <source>
        <strain evidence="2">CHK171-7178</strain>
    </source>
</reference>